<dbReference type="InterPro" id="IPR015422">
    <property type="entry name" value="PyrdxlP-dep_Trfase_small"/>
</dbReference>
<dbReference type="GO" id="GO:0030170">
    <property type="term" value="F:pyridoxal phosphate binding"/>
    <property type="evidence" value="ECO:0007669"/>
    <property type="project" value="InterPro"/>
</dbReference>
<comment type="cofactor">
    <cofactor evidence="1">
        <name>pyridoxal 5'-phosphate</name>
        <dbReference type="ChEBI" id="CHEBI:597326"/>
    </cofactor>
</comment>
<reference evidence="4 5" key="1">
    <citation type="journal article" date="2012" name="Proc. Natl. Acad. Sci. U.S.A.">
        <title>Genome and physiology of a model Epsilonproteobacterium responsible for sulfide detoxification in marine oxygen depletion zones.</title>
        <authorList>
            <person name="Grote J."/>
            <person name="Schott T."/>
            <person name="Bruckner C.G."/>
            <person name="Glockner F.O."/>
            <person name="Jost G."/>
            <person name="Teeling H."/>
            <person name="Labrenz M."/>
            <person name="Jurgens K."/>
        </authorList>
    </citation>
    <scope>NUCLEOTIDE SEQUENCE [LARGE SCALE GENOMIC DNA]</scope>
    <source>
        <strain evidence="4 5">GD1</strain>
    </source>
</reference>
<dbReference type="Gene3D" id="3.90.1150.10">
    <property type="entry name" value="Aspartate Aminotransferase, domain 1"/>
    <property type="match status" value="1"/>
</dbReference>
<keyword evidence="5" id="KW-1185">Reference proteome</keyword>
<comment type="caution">
    <text evidence="4">The sequence shown here is derived from an EMBL/GenBank/DDBJ whole genome shotgun (WGS) entry which is preliminary data.</text>
</comment>
<keyword evidence="2" id="KW-0663">Pyridoxal phosphate</keyword>
<evidence type="ECO:0000256" key="2">
    <source>
        <dbReference type="ARBA" id="ARBA00022898"/>
    </source>
</evidence>
<dbReference type="InterPro" id="IPR015421">
    <property type="entry name" value="PyrdxlP-dep_Trfase_major"/>
</dbReference>
<dbReference type="eggNOG" id="COG0079">
    <property type="taxonomic scope" value="Bacteria"/>
</dbReference>
<dbReference type="CDD" id="cd00609">
    <property type="entry name" value="AAT_like"/>
    <property type="match status" value="1"/>
</dbReference>
<dbReference type="STRING" id="929558.SMGD1_1336"/>
<dbReference type="PANTHER" id="PTHR42885">
    <property type="entry name" value="HISTIDINOL-PHOSPHATE AMINOTRANSFERASE-RELATED"/>
    <property type="match status" value="1"/>
</dbReference>
<sequence length="331" mass="38677">MKHGANIYKYAKELGCKSGEIIDFSSNINSYHPSITITPTNNMLVKYPDSNYSSLKKTITKKYEIKKSQITLYNGATSAIFELFKHLREKRVYLYAPLYGEYEKAVPNDKKIIKINRFKNLYKKPKKGSIVVFVNPSTPDAKHYSLAKLFGIWKKQKCTVVLDESFLEFQNLKSLRNQIDSYKKLYIIQSFTKFYGCGGVRIGAIFSNKENVQMLKTPMWNLSAYDAEFLEERLKDKDFDEQSRKLHKRHKKELLRILIGSKLFSKIYKSDSNFVMVKSEKSKEIFEHLLHHKILVRTCGSFDFLTNDYLRFAVKDSKAHNKLKKALNEFC</sequence>
<gene>
    <name evidence="4" type="ORF">SMGD1_1336</name>
</gene>
<dbReference type="Proteomes" id="UP000006431">
    <property type="component" value="Unassembled WGS sequence"/>
</dbReference>
<dbReference type="Gene3D" id="3.40.640.10">
    <property type="entry name" value="Type I PLP-dependent aspartate aminotransferase-like (Major domain)"/>
    <property type="match status" value="1"/>
</dbReference>
<accession>H1FRX4</accession>
<evidence type="ECO:0000256" key="1">
    <source>
        <dbReference type="ARBA" id="ARBA00001933"/>
    </source>
</evidence>
<dbReference type="HOGENOM" id="CLU_017584_3_2_7"/>
<dbReference type="InterPro" id="IPR015424">
    <property type="entry name" value="PyrdxlP-dep_Trfase"/>
</dbReference>
<proteinExistence type="predicted"/>
<dbReference type="OrthoDB" id="9813612at2"/>
<name>B6BH71_SULGG</name>
<dbReference type="RefSeq" id="WP_008336637.1">
    <property type="nucleotide sequence ID" value="NZ_AFRZ01000001.1"/>
</dbReference>
<feature type="domain" description="Aminotransferase class I/classII large" evidence="3">
    <location>
        <begin position="21"/>
        <end position="316"/>
    </location>
</feature>
<keyword evidence="4" id="KW-0808">Transferase</keyword>
<dbReference type="EMBL" id="AFRZ01000001">
    <property type="protein sequence ID" value="EHP29860.1"/>
    <property type="molecule type" value="Genomic_DNA"/>
</dbReference>
<accession>B6BH71</accession>
<dbReference type="SUPFAM" id="SSF53383">
    <property type="entry name" value="PLP-dependent transferases"/>
    <property type="match status" value="1"/>
</dbReference>
<protein>
    <submittedName>
        <fullName evidence="4">Aminotransferase</fullName>
    </submittedName>
</protein>
<dbReference type="AlphaFoldDB" id="B6BH71"/>
<dbReference type="GO" id="GO:0008483">
    <property type="term" value="F:transaminase activity"/>
    <property type="evidence" value="ECO:0007669"/>
    <property type="project" value="UniProtKB-KW"/>
</dbReference>
<dbReference type="InterPro" id="IPR004839">
    <property type="entry name" value="Aminotransferase_I/II_large"/>
</dbReference>
<dbReference type="Pfam" id="PF00155">
    <property type="entry name" value="Aminotran_1_2"/>
    <property type="match status" value="1"/>
</dbReference>
<evidence type="ECO:0000259" key="3">
    <source>
        <dbReference type="Pfam" id="PF00155"/>
    </source>
</evidence>
<dbReference type="PATRIC" id="fig|929558.5.peg.1327"/>
<keyword evidence="4" id="KW-0032">Aminotransferase</keyword>
<evidence type="ECO:0000313" key="4">
    <source>
        <dbReference type="EMBL" id="EHP29860.1"/>
    </source>
</evidence>
<dbReference type="PANTHER" id="PTHR42885:SF1">
    <property type="entry name" value="THREONINE-PHOSPHATE DECARBOXYLASE"/>
    <property type="match status" value="1"/>
</dbReference>
<evidence type="ECO:0000313" key="5">
    <source>
        <dbReference type="Proteomes" id="UP000006431"/>
    </source>
</evidence>
<organism evidence="4 5">
    <name type="scientific">Sulfurimonas gotlandica (strain DSM 19862 / JCM 16533 / GD1)</name>
    <dbReference type="NCBI Taxonomy" id="929558"/>
    <lineage>
        <taxon>Bacteria</taxon>
        <taxon>Pseudomonadati</taxon>
        <taxon>Campylobacterota</taxon>
        <taxon>Epsilonproteobacteria</taxon>
        <taxon>Campylobacterales</taxon>
        <taxon>Sulfurimonadaceae</taxon>
        <taxon>Sulfurimonas</taxon>
    </lineage>
</organism>